<dbReference type="InterPro" id="IPR027275">
    <property type="entry name" value="PRC-brl_dom"/>
</dbReference>
<evidence type="ECO:0000259" key="3">
    <source>
        <dbReference type="Pfam" id="PF05239"/>
    </source>
</evidence>
<reference evidence="5" key="1">
    <citation type="submission" date="2023-07" db="EMBL/GenBank/DDBJ databases">
        <title>Genome sequencing of Purple Non-Sulfur Bacteria from various extreme environments.</title>
        <authorList>
            <person name="Mayer M."/>
        </authorList>
    </citation>
    <scope>NUCLEOTIDE SEQUENCE [LARGE SCALE GENOMIC DNA]</scope>
    <source>
        <strain evidence="5">DSM 17935</strain>
    </source>
</reference>
<keyword evidence="1" id="KW-0472">Membrane</keyword>
<dbReference type="SUPFAM" id="SSF50346">
    <property type="entry name" value="PRC-barrel domain"/>
    <property type="match status" value="1"/>
</dbReference>
<keyword evidence="5" id="KW-1185">Reference proteome</keyword>
<dbReference type="Pfam" id="PF03967">
    <property type="entry name" value="PRCH"/>
    <property type="match status" value="1"/>
</dbReference>
<organism evidence="4 5">
    <name type="scientific">Rhodobium gokarnense</name>
    <dbReference type="NCBI Taxonomy" id="364296"/>
    <lineage>
        <taxon>Bacteria</taxon>
        <taxon>Pseudomonadati</taxon>
        <taxon>Pseudomonadota</taxon>
        <taxon>Alphaproteobacteria</taxon>
        <taxon>Hyphomicrobiales</taxon>
        <taxon>Rhodobiaceae</taxon>
        <taxon>Rhodobium</taxon>
    </lineage>
</organism>
<dbReference type="EMBL" id="JAOQNS010000005">
    <property type="protein sequence ID" value="MCW2307783.1"/>
    <property type="molecule type" value="Genomic_DNA"/>
</dbReference>
<dbReference type="InterPro" id="IPR015810">
    <property type="entry name" value="Photo_RC_H_N"/>
</dbReference>
<dbReference type="InterPro" id="IPR014747">
    <property type="entry name" value="Bac_photo_RC_H_C"/>
</dbReference>
<evidence type="ECO:0000313" key="4">
    <source>
        <dbReference type="EMBL" id="MCW2307783.1"/>
    </source>
</evidence>
<evidence type="ECO:0000313" key="5">
    <source>
        <dbReference type="Proteomes" id="UP001209755"/>
    </source>
</evidence>
<dbReference type="SUPFAM" id="SSF81490">
    <property type="entry name" value="Photosystem II reaction centre subunit H, transmembrane region"/>
    <property type="match status" value="1"/>
</dbReference>
<dbReference type="NCBIfam" id="TIGR01150">
    <property type="entry name" value="puhA"/>
    <property type="match status" value="1"/>
</dbReference>
<dbReference type="InterPro" id="IPR005652">
    <property type="entry name" value="Photo_RC_H"/>
</dbReference>
<keyword evidence="1" id="KW-1133">Transmembrane helix</keyword>
<evidence type="ECO:0000259" key="2">
    <source>
        <dbReference type="Pfam" id="PF03967"/>
    </source>
</evidence>
<dbReference type="InterPro" id="IPR011033">
    <property type="entry name" value="PRC_barrel-like_sf"/>
</dbReference>
<protein>
    <submittedName>
        <fullName evidence="4">Photosynthetic reaction center H subunit</fullName>
    </submittedName>
</protein>
<dbReference type="Gene3D" id="3.90.50.10">
    <property type="entry name" value="Photosynthetic Reaction Center, subunit H, domain 2"/>
    <property type="match status" value="1"/>
</dbReference>
<dbReference type="RefSeq" id="WP_264601419.1">
    <property type="nucleotide sequence ID" value="NZ_JAOQNS010000005.1"/>
</dbReference>
<accession>A0ABT3HBL4</accession>
<dbReference type="Gene3D" id="4.10.540.10">
    <property type="entry name" value="Photosynthetic reaction centre, H subunit, N-terminal domain"/>
    <property type="match status" value="1"/>
</dbReference>
<dbReference type="Proteomes" id="UP001209755">
    <property type="component" value="Unassembled WGS sequence"/>
</dbReference>
<comment type="caution">
    <text evidence="4">The sequence shown here is derived from an EMBL/GenBank/DDBJ whole genome shotgun (WGS) entry which is preliminary data.</text>
</comment>
<feature type="transmembrane region" description="Helical" evidence="1">
    <location>
        <begin position="12"/>
        <end position="31"/>
    </location>
</feature>
<proteinExistence type="predicted"/>
<evidence type="ECO:0000256" key="1">
    <source>
        <dbReference type="SAM" id="Phobius"/>
    </source>
</evidence>
<keyword evidence="1" id="KW-0812">Transmembrane</keyword>
<feature type="domain" description="Photosynthetic reaction centre H subunit N-terminal" evidence="2">
    <location>
        <begin position="5"/>
        <end position="135"/>
    </location>
</feature>
<dbReference type="Pfam" id="PF05239">
    <property type="entry name" value="PRC"/>
    <property type="match status" value="1"/>
</dbReference>
<gene>
    <name evidence="4" type="ORF">M2319_002120</name>
</gene>
<feature type="domain" description="PRC-barrel" evidence="3">
    <location>
        <begin position="146"/>
        <end position="211"/>
    </location>
</feature>
<sequence>MESGALTSHIDVAQVTLYAFWAFFAGLVWYLRQEDRREGYPLEADVSGEYSKDPWLFLPQPKTFVLFNNQGTKTVPDQVRDTRPIAAERLTVAPGSPLVPTGDPMADSIGPGSYAERLDIVEKNPDGSNRIVPLRTTDEFQVVEDDPDPRGMAVVGCDKQVAGTVTDLWVDKSDSLIRYLEVQLEGAGTVLLPMPFSVVRAGHIYVHAVTSEQFAGVPTTASPDAVSRLEEEKIAAYYGAGQLYATPERQEPLL</sequence>
<name>A0ABT3HBL4_9HYPH</name>
<dbReference type="InterPro" id="IPR037097">
    <property type="entry name" value="Photo_RC_H_N_sf"/>
</dbReference>